<proteinExistence type="predicted"/>
<feature type="non-terminal residue" evidence="2">
    <location>
        <position position="1"/>
    </location>
</feature>
<dbReference type="AlphaFoldDB" id="A0A420J5R2"/>
<sequence>IAEFLANGTGITHPVLPLKPKFYHQTVSHQQNKLSTIDSRTPEKTTTVENSTYSVNGERDSKSFESDERLFLRLPKDHEWHLLAPSGIREAVNSHLKCSPADIIHISRTATGFALTAKHKNTRFHLLDGSVALSVQNVKLEPASDLVTYHISTVPVAIASVNKKLLLTKSMLEAEIKRDTHSSPKSVRPHGKTKLGVSYKSWLAYFPRTQAPRPDFRLFNESGVTIIYKPRQPLQQYKRCLDFHPTHGCSRAPTCGNCSSTMHPISECKALTRCRNCGGPHRSDNRIFQPDPPAQDQSLRSNYQQFDK</sequence>
<accession>A0A420J5R2</accession>
<dbReference type="EMBL" id="MCBR01001805">
    <property type="protein sequence ID" value="RKF82122.1"/>
    <property type="molecule type" value="Genomic_DNA"/>
</dbReference>
<evidence type="ECO:0000256" key="1">
    <source>
        <dbReference type="SAM" id="MobiDB-lite"/>
    </source>
</evidence>
<dbReference type="Proteomes" id="UP000285405">
    <property type="component" value="Unassembled WGS sequence"/>
</dbReference>
<feature type="region of interest" description="Disordered" evidence="1">
    <location>
        <begin position="282"/>
        <end position="308"/>
    </location>
</feature>
<evidence type="ECO:0000313" key="3">
    <source>
        <dbReference type="Proteomes" id="UP000285405"/>
    </source>
</evidence>
<comment type="caution">
    <text evidence="2">The sequence shown here is derived from an EMBL/GenBank/DDBJ whole genome shotgun (WGS) entry which is preliminary data.</text>
</comment>
<protein>
    <submittedName>
        <fullName evidence="2">Putative eka-like protein</fullName>
    </submittedName>
</protein>
<gene>
    <name evidence="2" type="ORF">GcC1_018030</name>
</gene>
<evidence type="ECO:0000313" key="2">
    <source>
        <dbReference type="EMBL" id="RKF82122.1"/>
    </source>
</evidence>
<feature type="compositionally biased region" description="Polar residues" evidence="1">
    <location>
        <begin position="295"/>
        <end position="308"/>
    </location>
</feature>
<name>A0A420J5R2_9PEZI</name>
<dbReference type="OrthoDB" id="3598344at2759"/>
<organism evidence="2 3">
    <name type="scientific">Golovinomyces cichoracearum</name>
    <dbReference type="NCBI Taxonomy" id="62708"/>
    <lineage>
        <taxon>Eukaryota</taxon>
        <taxon>Fungi</taxon>
        <taxon>Dikarya</taxon>
        <taxon>Ascomycota</taxon>
        <taxon>Pezizomycotina</taxon>
        <taxon>Leotiomycetes</taxon>
        <taxon>Erysiphales</taxon>
        <taxon>Erysiphaceae</taxon>
        <taxon>Golovinomyces</taxon>
    </lineage>
</organism>
<reference evidence="2 3" key="1">
    <citation type="journal article" date="2018" name="BMC Genomics">
        <title>Comparative genome analyses reveal sequence features reflecting distinct modes of host-adaptation between dicot and monocot powdery mildew.</title>
        <authorList>
            <person name="Wu Y."/>
            <person name="Ma X."/>
            <person name="Pan Z."/>
            <person name="Kale S.D."/>
            <person name="Song Y."/>
            <person name="King H."/>
            <person name="Zhang Q."/>
            <person name="Presley C."/>
            <person name="Deng X."/>
            <person name="Wei C.I."/>
            <person name="Xiao S."/>
        </authorList>
    </citation>
    <scope>NUCLEOTIDE SEQUENCE [LARGE SCALE GENOMIC DNA]</scope>
    <source>
        <strain evidence="2">UCSC1</strain>
    </source>
</reference>